<evidence type="ECO:0000256" key="3">
    <source>
        <dbReference type="ARBA" id="ARBA00022771"/>
    </source>
</evidence>
<keyword evidence="1" id="KW-0479">Metal-binding</keyword>
<dbReference type="PROSITE" id="PS50157">
    <property type="entry name" value="ZINC_FINGER_C2H2_2"/>
    <property type="match status" value="2"/>
</dbReference>
<evidence type="ECO:0000313" key="8">
    <source>
        <dbReference type="Proteomes" id="UP001219518"/>
    </source>
</evidence>
<reference evidence="7" key="2">
    <citation type="journal article" date="2023" name="BMC Genomics">
        <title>Pest status, molecular evolution, and epigenetic factors derived from the genome assembly of Frankliniella fusca, a thysanopteran phytovirus vector.</title>
        <authorList>
            <person name="Catto M.A."/>
            <person name="Labadie P.E."/>
            <person name="Jacobson A.L."/>
            <person name="Kennedy G.G."/>
            <person name="Srinivasan R."/>
            <person name="Hunt B.G."/>
        </authorList>
    </citation>
    <scope>NUCLEOTIDE SEQUENCE</scope>
    <source>
        <strain evidence="7">PL_HMW_Pooled</strain>
    </source>
</reference>
<dbReference type="GO" id="GO:0045944">
    <property type="term" value="P:positive regulation of transcription by RNA polymerase II"/>
    <property type="evidence" value="ECO:0007669"/>
    <property type="project" value="TreeGrafter"/>
</dbReference>
<dbReference type="SMART" id="SM00355">
    <property type="entry name" value="ZnF_C2H2"/>
    <property type="match status" value="3"/>
</dbReference>
<dbReference type="Gene3D" id="3.30.160.60">
    <property type="entry name" value="Classic Zinc Finger"/>
    <property type="match status" value="1"/>
</dbReference>
<dbReference type="Proteomes" id="UP001219518">
    <property type="component" value="Unassembled WGS sequence"/>
</dbReference>
<dbReference type="PANTHER" id="PTHR24403">
    <property type="entry name" value="ZINC FINGER PROTEIN"/>
    <property type="match status" value="1"/>
</dbReference>
<keyword evidence="8" id="KW-1185">Reference proteome</keyword>
<accession>A0AAE1H627</accession>
<dbReference type="GO" id="GO:0005634">
    <property type="term" value="C:nucleus"/>
    <property type="evidence" value="ECO:0007669"/>
    <property type="project" value="TreeGrafter"/>
</dbReference>
<dbReference type="Pfam" id="PF00096">
    <property type="entry name" value="zf-C2H2"/>
    <property type="match status" value="1"/>
</dbReference>
<keyword evidence="4" id="KW-0862">Zinc</keyword>
<comment type="caution">
    <text evidence="7">The sequence shown here is derived from an EMBL/GenBank/DDBJ whole genome shotgun (WGS) entry which is preliminary data.</text>
</comment>
<evidence type="ECO:0000256" key="2">
    <source>
        <dbReference type="ARBA" id="ARBA00022737"/>
    </source>
</evidence>
<evidence type="ECO:0000256" key="5">
    <source>
        <dbReference type="PROSITE-ProRule" id="PRU00042"/>
    </source>
</evidence>
<evidence type="ECO:0000256" key="4">
    <source>
        <dbReference type="ARBA" id="ARBA00022833"/>
    </source>
</evidence>
<name>A0AAE1H627_9NEOP</name>
<dbReference type="InterPro" id="IPR036236">
    <property type="entry name" value="Znf_C2H2_sf"/>
</dbReference>
<keyword evidence="2" id="KW-0677">Repeat</keyword>
<protein>
    <submittedName>
        <fullName evidence="7">Longitudinals lacking protein, isoforms A/B/D/L</fullName>
    </submittedName>
</protein>
<keyword evidence="3 5" id="KW-0863">Zinc-finger</keyword>
<evidence type="ECO:0000313" key="7">
    <source>
        <dbReference type="EMBL" id="KAK3915479.1"/>
    </source>
</evidence>
<feature type="domain" description="C2H2-type" evidence="6">
    <location>
        <begin position="132"/>
        <end position="160"/>
    </location>
</feature>
<dbReference type="PANTHER" id="PTHR24403:SF67">
    <property type="entry name" value="FI01116P-RELATED"/>
    <property type="match status" value="1"/>
</dbReference>
<dbReference type="GO" id="GO:0008270">
    <property type="term" value="F:zinc ion binding"/>
    <property type="evidence" value="ECO:0007669"/>
    <property type="project" value="UniProtKB-KW"/>
</dbReference>
<gene>
    <name evidence="7" type="ORF">KUF71_005786</name>
</gene>
<dbReference type="Pfam" id="PF13909">
    <property type="entry name" value="zf-H2C2_5"/>
    <property type="match status" value="1"/>
</dbReference>
<dbReference type="InterPro" id="IPR050688">
    <property type="entry name" value="Zinc_finger/UBP_domain"/>
</dbReference>
<dbReference type="InterPro" id="IPR013087">
    <property type="entry name" value="Znf_C2H2_type"/>
</dbReference>
<organism evidence="7 8">
    <name type="scientific">Frankliniella fusca</name>
    <dbReference type="NCBI Taxonomy" id="407009"/>
    <lineage>
        <taxon>Eukaryota</taxon>
        <taxon>Metazoa</taxon>
        <taxon>Ecdysozoa</taxon>
        <taxon>Arthropoda</taxon>
        <taxon>Hexapoda</taxon>
        <taxon>Insecta</taxon>
        <taxon>Pterygota</taxon>
        <taxon>Neoptera</taxon>
        <taxon>Paraneoptera</taxon>
        <taxon>Thysanoptera</taxon>
        <taxon>Terebrantia</taxon>
        <taxon>Thripoidea</taxon>
        <taxon>Thripidae</taxon>
        <taxon>Frankliniella</taxon>
    </lineage>
</organism>
<feature type="domain" description="C2H2-type" evidence="6">
    <location>
        <begin position="103"/>
        <end position="130"/>
    </location>
</feature>
<proteinExistence type="predicted"/>
<evidence type="ECO:0000256" key="1">
    <source>
        <dbReference type="ARBA" id="ARBA00022723"/>
    </source>
</evidence>
<dbReference type="AlphaFoldDB" id="A0AAE1H627"/>
<dbReference type="EMBL" id="JAHWGI010000440">
    <property type="protein sequence ID" value="KAK3915479.1"/>
    <property type="molecule type" value="Genomic_DNA"/>
</dbReference>
<reference evidence="7" key="1">
    <citation type="submission" date="2021-07" db="EMBL/GenBank/DDBJ databases">
        <authorList>
            <person name="Catto M.A."/>
            <person name="Jacobson A."/>
            <person name="Kennedy G."/>
            <person name="Labadie P."/>
            <person name="Hunt B.G."/>
            <person name="Srinivasan R."/>
        </authorList>
    </citation>
    <scope>NUCLEOTIDE SEQUENCE</scope>
    <source>
        <strain evidence="7">PL_HMW_Pooled</strain>
        <tissue evidence="7">Head</tissue>
    </source>
</reference>
<sequence>MLAHVREDCGGSGVRYECHLCPYSTKRARNLPPHVLRVHGPGAVLPTPATAASAARRSAAAAVPAELMLTGAGGGGGEQWLLHPDQDLDQAQYGQAARQPGNYPCPQCGKVYRWKWNLVAHLREDCGREAQYRCAQCNYTAKRERNLELHVARKHKEPRPCPRGAPRLPRHAGVQAARLYAAENPVAKIGIAAELGLAASEFFFSRPSP</sequence>
<evidence type="ECO:0000259" key="6">
    <source>
        <dbReference type="PROSITE" id="PS50157"/>
    </source>
</evidence>
<dbReference type="SUPFAM" id="SSF57667">
    <property type="entry name" value="beta-beta-alpha zinc fingers"/>
    <property type="match status" value="1"/>
</dbReference>